<feature type="domain" description="PPM-type phosphatase" evidence="1">
    <location>
        <begin position="1"/>
        <end position="219"/>
    </location>
</feature>
<evidence type="ECO:0000313" key="3">
    <source>
        <dbReference type="Proteomes" id="UP000027665"/>
    </source>
</evidence>
<dbReference type="SUPFAM" id="SSF81606">
    <property type="entry name" value="PP2C-like"/>
    <property type="match status" value="1"/>
</dbReference>
<evidence type="ECO:0000259" key="1">
    <source>
        <dbReference type="SMART" id="SM00331"/>
    </source>
</evidence>
<dbReference type="Pfam" id="PF07228">
    <property type="entry name" value="SpoIIE"/>
    <property type="match status" value="1"/>
</dbReference>
<sequence>MDSLCIDACYSSLNKKDEELCGDRVLITSSAGGTLLVLSDGLGSGVKANILSTLTSKIISTMINRGATIEDTVDTIAHTLPVCKERGIAYSTFMILQIEKDGRGYLAEYDNPPCMLIRGGVHVPFAYKEKTIGGKLVRESRFTAQRGDYFVIVSDGVTQAGMGETLSFGWGEKEVADFLCAPCSQKLSAPRVIGSVLEVARELYLGRPGDDTTVSIAHILPEQQVCLFSGPPRHPADDARLVREYMETGGMHIVSGGTSSEILARELGRKLEVSIDYADSDIPPTAAIAGIDLVTEGVMTLKRAIEIIETYTRFPAAAETTAALDRPDGAAKLAKILIERCTHLKLFIGKSVNPAHQNPDFPTELRVKSRLMDDLGNAMARLGRAVDKKYY</sequence>
<dbReference type="SMART" id="SM00331">
    <property type="entry name" value="PP2C_SIG"/>
    <property type="match status" value="1"/>
</dbReference>
<proteinExistence type="predicted"/>
<dbReference type="STRING" id="2754.EH55_02370"/>
<protein>
    <submittedName>
        <fullName evidence="2">Serine/threonine protein phosphatase</fullName>
    </submittedName>
</protein>
<evidence type="ECO:0000313" key="2">
    <source>
        <dbReference type="EMBL" id="KEJ92624.1"/>
    </source>
</evidence>
<keyword evidence="3" id="KW-1185">Reference proteome</keyword>
<dbReference type="PATRIC" id="fig|2754.20.peg.624"/>
<dbReference type="InterPro" id="IPR001932">
    <property type="entry name" value="PPM-type_phosphatase-like_dom"/>
</dbReference>
<dbReference type="AlphaFoldDB" id="A0A073IS82"/>
<accession>A0A073IS82</accession>
<dbReference type="Gene3D" id="3.60.40.10">
    <property type="entry name" value="PPM-type phosphatase domain"/>
    <property type="match status" value="1"/>
</dbReference>
<dbReference type="PANTHER" id="PTHR35801:SF1">
    <property type="entry name" value="PHOSPHOSERINE PHOSPHATASE RSBX"/>
    <property type="match status" value="1"/>
</dbReference>
<dbReference type="EMBL" id="JMKI01000021">
    <property type="protein sequence ID" value="KEJ92624.1"/>
    <property type="molecule type" value="Genomic_DNA"/>
</dbReference>
<dbReference type="InterPro" id="IPR036457">
    <property type="entry name" value="PPM-type-like_dom_sf"/>
</dbReference>
<dbReference type="eggNOG" id="COG2208">
    <property type="taxonomic scope" value="Bacteria"/>
</dbReference>
<dbReference type="PANTHER" id="PTHR35801">
    <property type="entry name" value="PHOSPHOSERINE PHOSPHATASE RSBX"/>
    <property type="match status" value="1"/>
</dbReference>
<dbReference type="RefSeq" id="WP_037975293.1">
    <property type="nucleotide sequence ID" value="NZ_JMKI01000021.1"/>
</dbReference>
<name>A0A073IS82_9BACT</name>
<gene>
    <name evidence="2" type="ORF">EH55_02370</name>
</gene>
<dbReference type="Proteomes" id="UP000027665">
    <property type="component" value="Unassembled WGS sequence"/>
</dbReference>
<dbReference type="OrthoDB" id="1090916at2"/>
<dbReference type="GeneID" id="90983205"/>
<reference evidence="2 3" key="1">
    <citation type="submission" date="2014-04" db="EMBL/GenBank/DDBJ databases">
        <title>Draft Genome Sequence of Synergistes jonesii.</title>
        <authorList>
            <person name="Coil D.A."/>
            <person name="Eisen J.A."/>
            <person name="Holland-Moritz H.E."/>
        </authorList>
    </citation>
    <scope>NUCLEOTIDE SEQUENCE [LARGE SCALE GENOMIC DNA]</scope>
    <source>
        <strain evidence="2 3">78-1</strain>
    </source>
</reference>
<dbReference type="InterPro" id="IPR039248">
    <property type="entry name" value="Ptase_RsbX"/>
</dbReference>
<comment type="caution">
    <text evidence="2">The sequence shown here is derived from an EMBL/GenBank/DDBJ whole genome shotgun (WGS) entry which is preliminary data.</text>
</comment>
<organism evidence="2 3">
    <name type="scientific">Synergistes jonesii</name>
    <dbReference type="NCBI Taxonomy" id="2754"/>
    <lineage>
        <taxon>Bacteria</taxon>
        <taxon>Thermotogati</taxon>
        <taxon>Synergistota</taxon>
        <taxon>Synergistia</taxon>
        <taxon>Synergistales</taxon>
        <taxon>Synergistaceae</taxon>
        <taxon>Synergistes</taxon>
    </lineage>
</organism>